<dbReference type="SUPFAM" id="SSF69318">
    <property type="entry name" value="Integrin alpha N-terminal domain"/>
    <property type="match status" value="3"/>
</dbReference>
<dbReference type="PANTHER" id="PTHR23221">
    <property type="entry name" value="GLYCOSYLPHOSPHATIDYLINOSITOL PHOSPHOLIPASE D"/>
    <property type="match status" value="1"/>
</dbReference>
<dbReference type="GO" id="GO:0016787">
    <property type="term" value="F:hydrolase activity"/>
    <property type="evidence" value="ECO:0007669"/>
    <property type="project" value="UniProtKB-KW"/>
</dbReference>
<dbReference type="AlphaFoldDB" id="A0A0H4XLC2"/>
<dbReference type="Proteomes" id="UP000009026">
    <property type="component" value="Chromosome"/>
</dbReference>
<keyword evidence="6" id="KW-1185">Reference proteome</keyword>
<reference evidence="5 6" key="1">
    <citation type="journal article" date="2016" name="PLoS ONE">
        <title>Complete Genome Sequence and Comparative Genomics of a Novel Myxobacterium Myxococcus hansupus.</title>
        <authorList>
            <person name="Sharma G."/>
            <person name="Narwani T."/>
            <person name="Subramanian S."/>
        </authorList>
    </citation>
    <scope>NUCLEOTIDE SEQUENCE [LARGE SCALE GENOMIC DNA]</scope>
    <source>
        <strain evidence="6">mixupus</strain>
    </source>
</reference>
<sequence>MTRLSRAAPLVALLAAACSDDPAPARVDDPHQTDQCTGLAALTLTAEPPRVRVSGLVNMVARGGSGNYRFLLEPGGSSGELVANRLVAGRTPGTDTVVVEDARCPGVSATTQVSVTAQFNVAPVRAELRPGTSFQVAADGLLGSATYVLSGNGSGATVTPGGVYTAGTTEGLDVITVRDSQSGDEAVLQYQVNNNARLTGAPAFLAVPSGSSVPLATRGGSDRVNWTKESGPGTMSGGRLTLEPGATGAVVLNAADPFTGDTARVSVRVLDELTRPGLPHGRLTDVATLVTADFDGDGFLDLAVGQRESDLEQPTGGAVFIFKGSSVGLPAQPTWVLTGSTETAQFGDTLAAGDLDGDGRAELLVSSPGADVAVTNAGAVYLYTFRSGAPAPLRQQLTGLLRNAAFGSGMVVADFEGDGDLDVVVGSPLGDLAPTNAIRNRGTIDIYASSRSSPVPDVPTVRLGGWDLAEDGTLVSRSNSELGRTLVTGDLNGDGLVDLAALSRVSRYNATGAVSGSQVAISVFLARPSGARFRASPDVYVLPANLADSNEGTWRLDVIPGDASRPPLLLAVADRADSPDLRTSGGLQSGSDSGGALLFDLTGYSATGEPANRPPQVTREQAYARIYGEASGIQAGRSWAIMDVDGEPGPELLLGAPYSSAPSGQGTATLRWSGKILVYPLATLEKGSVLNRPLTTLNGTAASDTLGAGLTTWGPAGNASLVAFAGRSSSEQGAFTGSVELFQRQGASVAEWTRSSIKVPAKPSVERFGEAVAITRGPLGRPLVLTGAPGWSGPGTSNDGNALAIGRAYVHDLRAPGEATVVEEGLPSPHRAGRNVGVDVDFTDFNGDGRPDMVVGASNFYVPGTGTTSSNNELNNTYASVRAACVTSGTQSTGGALVSLGQADGTFTPAYRLFAPFQIDGCTPETDATCRRSAMGRGVVGGFDLNGDGRQDVGLLRNNGMDVFLGRAPDDASLEKLTMACDPVFTWPSMGIQTSAPTSLGDINGDGCDDVAWRYAAGARAGVAILLGFDSTGARCGGRRTATVWRIAGDSEVQLTNMGLGLSMTRAGRFLGDTRDFIAISATSVPFNGVTQPVVLLFDKDTLRNRMQALQTAGQPLVVGALGDGLDPVVLVHRHRAVNFGTQLAGGIDLTGDNVPDLLVSAPGASEASDGGGAVFLYAGGAGQTGALSPFLMVVGDGSERSALGQDLSLMPGGGGSPPTLVVGAPRSYRTGTQNGTAFVLPLGF</sequence>
<dbReference type="Pfam" id="PF01839">
    <property type="entry name" value="FG-GAP"/>
    <property type="match status" value="4"/>
</dbReference>
<dbReference type="PANTHER" id="PTHR23221:SF7">
    <property type="entry name" value="PHOSPHATIDYLINOSITOL-GLYCAN-SPECIFIC PHOSPHOLIPASE D"/>
    <property type="match status" value="1"/>
</dbReference>
<keyword evidence="4" id="KW-0325">Glycoprotein</keyword>
<proteinExistence type="predicted"/>
<dbReference type="PROSITE" id="PS51257">
    <property type="entry name" value="PROKAR_LIPOPROTEIN"/>
    <property type="match status" value="1"/>
</dbReference>
<dbReference type="InterPro" id="IPR028994">
    <property type="entry name" value="Integrin_alpha_N"/>
</dbReference>
<gene>
    <name evidence="5" type="ORF">A176_005964</name>
</gene>
<dbReference type="InterPro" id="IPR013519">
    <property type="entry name" value="Int_alpha_beta-p"/>
</dbReference>
<dbReference type="PATRIC" id="fig|1297742.4.peg.6057"/>
<name>A0A0H4XLC2_9BACT</name>
<dbReference type="STRING" id="1297742.A176_005964"/>
<evidence type="ECO:0000256" key="4">
    <source>
        <dbReference type="ARBA" id="ARBA00023180"/>
    </source>
</evidence>
<keyword evidence="3" id="KW-0378">Hydrolase</keyword>
<dbReference type="InterPro" id="IPR013517">
    <property type="entry name" value="FG-GAP"/>
</dbReference>
<evidence type="ECO:0000313" key="5">
    <source>
        <dbReference type="EMBL" id="AKQ69052.1"/>
    </source>
</evidence>
<keyword evidence="1" id="KW-0732">Signal</keyword>
<keyword evidence="2" id="KW-0677">Repeat</keyword>
<evidence type="ECO:0000256" key="1">
    <source>
        <dbReference type="ARBA" id="ARBA00022729"/>
    </source>
</evidence>
<dbReference type="eggNOG" id="COG5555">
    <property type="taxonomic scope" value="Bacteria"/>
</dbReference>
<organism evidence="5 6">
    <name type="scientific">Pseudomyxococcus hansupus</name>
    <dbReference type="NCBI Taxonomy" id="1297742"/>
    <lineage>
        <taxon>Bacteria</taxon>
        <taxon>Pseudomonadati</taxon>
        <taxon>Myxococcota</taxon>
        <taxon>Myxococcia</taxon>
        <taxon>Myxococcales</taxon>
        <taxon>Cystobacterineae</taxon>
        <taxon>Myxococcaceae</taxon>
        <taxon>Pseudomyxococcus</taxon>
    </lineage>
</organism>
<dbReference type="KEGG" id="mym:A176_005964"/>
<accession>A0A0H4XLC2</accession>
<dbReference type="Gene3D" id="2.130.10.130">
    <property type="entry name" value="Integrin alpha, N-terminal"/>
    <property type="match status" value="5"/>
</dbReference>
<evidence type="ECO:0000313" key="6">
    <source>
        <dbReference type="Proteomes" id="UP000009026"/>
    </source>
</evidence>
<dbReference type="PROSITE" id="PS51470">
    <property type="entry name" value="FG_GAP"/>
    <property type="match status" value="2"/>
</dbReference>
<evidence type="ECO:0000256" key="2">
    <source>
        <dbReference type="ARBA" id="ARBA00022737"/>
    </source>
</evidence>
<protein>
    <submittedName>
        <fullName evidence="5">RTX toxin</fullName>
    </submittedName>
</protein>
<evidence type="ECO:0000256" key="3">
    <source>
        <dbReference type="ARBA" id="ARBA00022801"/>
    </source>
</evidence>
<dbReference type="EMBL" id="CP012109">
    <property type="protein sequence ID" value="AKQ69052.1"/>
    <property type="molecule type" value="Genomic_DNA"/>
</dbReference>
<dbReference type="SMART" id="SM00191">
    <property type="entry name" value="Int_alpha"/>
    <property type="match status" value="8"/>
</dbReference>
<dbReference type="RefSeq" id="WP_002638366.1">
    <property type="nucleotide sequence ID" value="NZ_CP012109.1"/>
</dbReference>
<dbReference type="OrthoDB" id="5478112at2"/>